<evidence type="ECO:0000256" key="6">
    <source>
        <dbReference type="ARBA" id="ARBA00047615"/>
    </source>
</evidence>
<keyword evidence="5 8" id="KW-0067">ATP-binding</keyword>
<keyword evidence="2 8" id="KW-0808">Transferase</keyword>
<evidence type="ECO:0000256" key="3">
    <source>
        <dbReference type="ARBA" id="ARBA00022741"/>
    </source>
</evidence>
<proteinExistence type="inferred from homology"/>
<evidence type="ECO:0000256" key="8">
    <source>
        <dbReference type="HAMAP-Rule" id="MF_00238"/>
    </source>
</evidence>
<comment type="catalytic activity">
    <reaction evidence="7 8">
        <text>CMP + ATP = CDP + ADP</text>
        <dbReference type="Rhea" id="RHEA:11600"/>
        <dbReference type="ChEBI" id="CHEBI:30616"/>
        <dbReference type="ChEBI" id="CHEBI:58069"/>
        <dbReference type="ChEBI" id="CHEBI:60377"/>
        <dbReference type="ChEBI" id="CHEBI:456216"/>
        <dbReference type="EC" id="2.7.4.25"/>
    </reaction>
</comment>
<gene>
    <name evidence="8" type="primary">cmk</name>
    <name evidence="10" type="ORF">HMPREF9306_01155</name>
</gene>
<dbReference type="GO" id="GO:0006220">
    <property type="term" value="P:pyrimidine nucleotide metabolic process"/>
    <property type="evidence" value="ECO:0007669"/>
    <property type="project" value="UniProtKB-UniRule"/>
</dbReference>
<evidence type="ECO:0000256" key="7">
    <source>
        <dbReference type="ARBA" id="ARBA00048478"/>
    </source>
</evidence>
<keyword evidence="4 8" id="KW-0418">Kinase</keyword>
<organism evidence="10 11">
    <name type="scientific">Propionimicrobium lymphophilum ACS-093-V-SCH5</name>
    <dbReference type="NCBI Taxonomy" id="883161"/>
    <lineage>
        <taxon>Bacteria</taxon>
        <taxon>Bacillati</taxon>
        <taxon>Actinomycetota</taxon>
        <taxon>Actinomycetes</taxon>
        <taxon>Propionibacteriales</taxon>
        <taxon>Propionibacteriaceae</taxon>
        <taxon>Propionimicrobium</taxon>
    </lineage>
</organism>
<feature type="domain" description="Cytidylate kinase" evidence="9">
    <location>
        <begin position="6"/>
        <end position="215"/>
    </location>
</feature>
<evidence type="ECO:0000256" key="4">
    <source>
        <dbReference type="ARBA" id="ARBA00022777"/>
    </source>
</evidence>
<dbReference type="OrthoDB" id="9807434at2"/>
<feature type="binding site" evidence="8">
    <location>
        <begin position="10"/>
        <end position="18"/>
    </location>
    <ligand>
        <name>ATP</name>
        <dbReference type="ChEBI" id="CHEBI:30616"/>
    </ligand>
</feature>
<evidence type="ECO:0000313" key="11">
    <source>
        <dbReference type="Proteomes" id="UP000014417"/>
    </source>
</evidence>
<dbReference type="EC" id="2.7.4.25" evidence="8"/>
<dbReference type="Pfam" id="PF02224">
    <property type="entry name" value="Cytidylate_kin"/>
    <property type="match status" value="1"/>
</dbReference>
<reference evidence="10 11" key="1">
    <citation type="submission" date="2013-04" db="EMBL/GenBank/DDBJ databases">
        <title>The Genome Sequence of Propionimicrobium lymphophilum ACS-093-V-SCH5.</title>
        <authorList>
            <consortium name="The Broad Institute Genomics Platform"/>
            <person name="Earl A."/>
            <person name="Ward D."/>
            <person name="Feldgarden M."/>
            <person name="Gevers D."/>
            <person name="Saerens B."/>
            <person name="Vaneechoutte M."/>
            <person name="Walker B."/>
            <person name="Young S."/>
            <person name="Zeng Q."/>
            <person name="Gargeya S."/>
            <person name="Fitzgerald M."/>
            <person name="Haas B."/>
            <person name="Abouelleil A."/>
            <person name="Allen A.W."/>
            <person name="Alvarado L."/>
            <person name="Arachchi H.M."/>
            <person name="Berlin A.M."/>
            <person name="Chapman S.B."/>
            <person name="Gainer-Dewar J."/>
            <person name="Goldberg J."/>
            <person name="Griggs A."/>
            <person name="Gujja S."/>
            <person name="Hansen M."/>
            <person name="Howarth C."/>
            <person name="Imamovic A."/>
            <person name="Ireland A."/>
            <person name="Larimer J."/>
            <person name="McCowan C."/>
            <person name="Murphy C."/>
            <person name="Pearson M."/>
            <person name="Poon T.W."/>
            <person name="Priest M."/>
            <person name="Roberts A."/>
            <person name="Saif S."/>
            <person name="Shea T."/>
            <person name="Sisk P."/>
            <person name="Sykes S."/>
            <person name="Wortman J."/>
            <person name="Nusbaum C."/>
            <person name="Birren B."/>
        </authorList>
    </citation>
    <scope>NUCLEOTIDE SEQUENCE [LARGE SCALE GENOMIC DNA]</scope>
    <source>
        <strain evidence="10 11">ACS-093-V-SCH5</strain>
    </source>
</reference>
<evidence type="ECO:0000313" key="10">
    <source>
        <dbReference type="EMBL" id="EPD32848.1"/>
    </source>
</evidence>
<dbReference type="HAMAP" id="MF_00238">
    <property type="entry name" value="Cytidyl_kinase_type1"/>
    <property type="match status" value="1"/>
</dbReference>
<dbReference type="Gene3D" id="3.40.50.300">
    <property type="entry name" value="P-loop containing nucleotide triphosphate hydrolases"/>
    <property type="match status" value="1"/>
</dbReference>
<sequence length="220" mass="23976">MTNLVIAMDGPSGSGKSSTSKGVAEKLGLDYLDTGSMYRAFTLYGLENNVEADDEKQVQEAIEKIVLELITDPKDFRVRLNGKDVTAKLHSPDISGSVSKYARIQPIRDFLTAQMRETIKNSGRIVVEGRDITTVVAPDAQLRVLLVADPQKRVARRAAQVAEAADLETVTEQVIGRDEADSKVNEFIKPAPGVELLDNSDLSLQEVIEKVISLVPGDLL</sequence>
<dbReference type="Proteomes" id="UP000014417">
    <property type="component" value="Unassembled WGS sequence"/>
</dbReference>
<dbReference type="HOGENOM" id="CLU_079959_0_0_11"/>
<dbReference type="GO" id="GO:0036431">
    <property type="term" value="F:dCMP kinase activity"/>
    <property type="evidence" value="ECO:0007669"/>
    <property type="project" value="InterPro"/>
</dbReference>
<protein>
    <recommendedName>
        <fullName evidence="8">Cytidylate kinase</fullName>
        <shortName evidence="8">CK</shortName>
        <ecNumber evidence="8">2.7.4.25</ecNumber>
    </recommendedName>
    <alternativeName>
        <fullName evidence="8">Cytidine monophosphate kinase</fullName>
        <shortName evidence="8">CMP kinase</shortName>
    </alternativeName>
</protein>
<accession>S2VZ94</accession>
<keyword evidence="8" id="KW-0963">Cytoplasm</keyword>
<dbReference type="CDD" id="cd02020">
    <property type="entry name" value="CMPK"/>
    <property type="match status" value="1"/>
</dbReference>
<dbReference type="InterPro" id="IPR011994">
    <property type="entry name" value="Cytidylate_kinase_dom"/>
</dbReference>
<evidence type="ECO:0000256" key="1">
    <source>
        <dbReference type="ARBA" id="ARBA00009427"/>
    </source>
</evidence>
<keyword evidence="11" id="KW-1185">Reference proteome</keyword>
<comment type="caution">
    <text evidence="10">The sequence shown here is derived from an EMBL/GenBank/DDBJ whole genome shotgun (WGS) entry which is preliminary data.</text>
</comment>
<evidence type="ECO:0000256" key="2">
    <source>
        <dbReference type="ARBA" id="ARBA00022679"/>
    </source>
</evidence>
<dbReference type="STRING" id="883161.HMPREF9306_01155"/>
<dbReference type="GO" id="GO:0036430">
    <property type="term" value="F:CMP kinase activity"/>
    <property type="evidence" value="ECO:0007669"/>
    <property type="project" value="RHEA"/>
</dbReference>
<dbReference type="AlphaFoldDB" id="S2VZ94"/>
<comment type="catalytic activity">
    <reaction evidence="6 8">
        <text>dCMP + ATP = dCDP + ADP</text>
        <dbReference type="Rhea" id="RHEA:25094"/>
        <dbReference type="ChEBI" id="CHEBI:30616"/>
        <dbReference type="ChEBI" id="CHEBI:57566"/>
        <dbReference type="ChEBI" id="CHEBI:58593"/>
        <dbReference type="ChEBI" id="CHEBI:456216"/>
        <dbReference type="EC" id="2.7.4.25"/>
    </reaction>
</comment>
<name>S2VZ94_9ACTN</name>
<comment type="similarity">
    <text evidence="1 8">Belongs to the cytidylate kinase family. Type 1 subfamily.</text>
</comment>
<evidence type="ECO:0000256" key="5">
    <source>
        <dbReference type="ARBA" id="ARBA00022840"/>
    </source>
</evidence>
<dbReference type="SUPFAM" id="SSF52540">
    <property type="entry name" value="P-loop containing nucleoside triphosphate hydrolases"/>
    <property type="match status" value="1"/>
</dbReference>
<dbReference type="RefSeq" id="WP_016455988.1">
    <property type="nucleotide sequence ID" value="NZ_KE150269.1"/>
</dbReference>
<keyword evidence="3 8" id="KW-0547">Nucleotide-binding</keyword>
<dbReference type="InterPro" id="IPR027417">
    <property type="entry name" value="P-loop_NTPase"/>
</dbReference>
<dbReference type="PATRIC" id="fig|883161.3.peg.1147"/>
<evidence type="ECO:0000259" key="9">
    <source>
        <dbReference type="Pfam" id="PF02224"/>
    </source>
</evidence>
<comment type="subcellular location">
    <subcellularLocation>
        <location evidence="8">Cytoplasm</location>
    </subcellularLocation>
</comment>
<dbReference type="GO" id="GO:0005524">
    <property type="term" value="F:ATP binding"/>
    <property type="evidence" value="ECO:0007669"/>
    <property type="project" value="UniProtKB-UniRule"/>
</dbReference>
<dbReference type="GO" id="GO:0005737">
    <property type="term" value="C:cytoplasm"/>
    <property type="evidence" value="ECO:0007669"/>
    <property type="project" value="UniProtKB-SubCell"/>
</dbReference>
<dbReference type="EMBL" id="AGZR01000006">
    <property type="protein sequence ID" value="EPD32848.1"/>
    <property type="molecule type" value="Genomic_DNA"/>
</dbReference>
<dbReference type="InterPro" id="IPR003136">
    <property type="entry name" value="Cytidylate_kin"/>
</dbReference>
<dbReference type="NCBIfam" id="TIGR00017">
    <property type="entry name" value="cmk"/>
    <property type="match status" value="1"/>
</dbReference>